<feature type="compositionally biased region" description="Polar residues" evidence="7">
    <location>
        <begin position="502"/>
        <end position="511"/>
    </location>
</feature>
<dbReference type="InParanoid" id="A0A0D1E3I5"/>
<keyword evidence="4 8" id="KW-0472">Membrane</keyword>
<feature type="transmembrane region" description="Helical" evidence="8">
    <location>
        <begin position="673"/>
        <end position="691"/>
    </location>
</feature>
<dbReference type="EMBL" id="CM003142">
    <property type="protein sequence ID" value="KIS70376.1"/>
    <property type="molecule type" value="Genomic_DNA"/>
</dbReference>
<dbReference type="InterPro" id="IPR051415">
    <property type="entry name" value="LAAT-1"/>
</dbReference>
<dbReference type="VEuPathDB" id="FungiDB:UMAG_10814"/>
<feature type="transmembrane region" description="Helical" evidence="8">
    <location>
        <begin position="626"/>
        <end position="653"/>
    </location>
</feature>
<keyword evidence="10" id="KW-1185">Reference proteome</keyword>
<feature type="transmembrane region" description="Helical" evidence="8">
    <location>
        <begin position="703"/>
        <end position="726"/>
    </location>
</feature>
<dbReference type="GO" id="GO:0000329">
    <property type="term" value="C:fungal-type vacuole membrane"/>
    <property type="evidence" value="ECO:0000318"/>
    <property type="project" value="GO_Central"/>
</dbReference>
<feature type="compositionally biased region" description="Low complexity" evidence="7">
    <location>
        <begin position="599"/>
        <end position="613"/>
    </location>
</feature>
<evidence type="ECO:0000313" key="9">
    <source>
        <dbReference type="EMBL" id="KIS70376.1"/>
    </source>
</evidence>
<dbReference type="PANTHER" id="PTHR16201:SF34">
    <property type="entry name" value="LYSOSOMAL AMINO ACID TRANSPORTER 1"/>
    <property type="match status" value="1"/>
</dbReference>
<feature type="region of interest" description="Disordered" evidence="7">
    <location>
        <begin position="143"/>
        <end position="231"/>
    </location>
</feature>
<dbReference type="SMART" id="SM00679">
    <property type="entry name" value="CTNS"/>
    <property type="match status" value="2"/>
</dbReference>
<dbReference type="InterPro" id="IPR006603">
    <property type="entry name" value="PQ-loop_rpt"/>
</dbReference>
<dbReference type="FunFam" id="1.20.1280.290:FF:000028">
    <property type="entry name" value="Vacuolar membrane protein, putative"/>
    <property type="match status" value="1"/>
</dbReference>
<dbReference type="Proteomes" id="UP000000561">
    <property type="component" value="Chromosome 3"/>
</dbReference>
<dbReference type="Pfam" id="PF04193">
    <property type="entry name" value="PQ-loop"/>
    <property type="match status" value="2"/>
</dbReference>
<feature type="compositionally biased region" description="Polar residues" evidence="7">
    <location>
        <begin position="416"/>
        <end position="439"/>
    </location>
</feature>
<comment type="catalytic activity">
    <reaction evidence="6">
        <text>L-histidine(out) + L-arginine(in) = L-histidine(in) + L-arginine(out)</text>
        <dbReference type="Rhea" id="RHEA:71063"/>
        <dbReference type="ChEBI" id="CHEBI:32682"/>
        <dbReference type="ChEBI" id="CHEBI:57595"/>
    </reaction>
</comment>
<dbReference type="KEGG" id="uma:UMAG_10814"/>
<dbReference type="AlphaFoldDB" id="A0A0D1E3I5"/>
<dbReference type="OrthoDB" id="8048523at2759"/>
<proteinExistence type="inferred from homology"/>
<feature type="compositionally biased region" description="Low complexity" evidence="7">
    <location>
        <begin position="456"/>
        <end position="470"/>
    </location>
</feature>
<comment type="similarity">
    <text evidence="5">Belongs to the laat-1 family.</text>
</comment>
<accession>A0A0D1E3I5</accession>
<dbReference type="PANTHER" id="PTHR16201">
    <property type="entry name" value="SEVEN TRANSMEMBRANE PROTEIN 1-RELATED"/>
    <property type="match status" value="1"/>
</dbReference>
<evidence type="ECO:0000256" key="5">
    <source>
        <dbReference type="ARBA" id="ARBA00038039"/>
    </source>
</evidence>
<keyword evidence="2 8" id="KW-0812">Transmembrane</keyword>
<dbReference type="eggNOG" id="KOG2913">
    <property type="taxonomic scope" value="Eukaryota"/>
</dbReference>
<dbReference type="GeneID" id="23566793"/>
<gene>
    <name evidence="9" type="ORF">UMAG_10814</name>
</gene>
<organism evidence="9 10">
    <name type="scientific">Mycosarcoma maydis</name>
    <name type="common">Corn smut fungus</name>
    <name type="synonym">Ustilago maydis</name>
    <dbReference type="NCBI Taxonomy" id="5270"/>
    <lineage>
        <taxon>Eukaryota</taxon>
        <taxon>Fungi</taxon>
        <taxon>Dikarya</taxon>
        <taxon>Basidiomycota</taxon>
        <taxon>Ustilaginomycotina</taxon>
        <taxon>Ustilaginomycetes</taxon>
        <taxon>Ustilaginales</taxon>
        <taxon>Ustilaginaceae</taxon>
        <taxon>Mycosarcoma</taxon>
    </lineage>
</organism>
<evidence type="ECO:0000256" key="3">
    <source>
        <dbReference type="ARBA" id="ARBA00022989"/>
    </source>
</evidence>
<feature type="compositionally biased region" description="Polar residues" evidence="7">
    <location>
        <begin position="537"/>
        <end position="557"/>
    </location>
</feature>
<feature type="region of interest" description="Disordered" evidence="7">
    <location>
        <begin position="537"/>
        <end position="620"/>
    </location>
</feature>
<evidence type="ECO:0000256" key="2">
    <source>
        <dbReference type="ARBA" id="ARBA00022692"/>
    </source>
</evidence>
<feature type="compositionally biased region" description="Polar residues" evidence="7">
    <location>
        <begin position="290"/>
        <end position="312"/>
    </location>
</feature>
<feature type="transmembrane region" description="Helical" evidence="8">
    <location>
        <begin position="746"/>
        <end position="767"/>
    </location>
</feature>
<feature type="compositionally biased region" description="Low complexity" evidence="7">
    <location>
        <begin position="335"/>
        <end position="356"/>
    </location>
</feature>
<dbReference type="FunFam" id="1.20.1280.290:FF:000009">
    <property type="entry name" value="PQ loop repeat family protein"/>
    <property type="match status" value="1"/>
</dbReference>
<evidence type="ECO:0000256" key="8">
    <source>
        <dbReference type="SAM" id="Phobius"/>
    </source>
</evidence>
<dbReference type="FunCoup" id="A0A0D1E3I5">
    <property type="interactions" value="88"/>
</dbReference>
<dbReference type="GO" id="GO:0034488">
    <property type="term" value="P:basic amino acid transmembrane export from vacuole"/>
    <property type="evidence" value="ECO:0000318"/>
    <property type="project" value="GO_Central"/>
</dbReference>
<feature type="region of interest" description="Disordered" evidence="7">
    <location>
        <begin position="270"/>
        <end position="512"/>
    </location>
</feature>
<evidence type="ECO:0000256" key="7">
    <source>
        <dbReference type="SAM" id="MobiDB-lite"/>
    </source>
</evidence>
<evidence type="ECO:0000256" key="4">
    <source>
        <dbReference type="ARBA" id="ARBA00023136"/>
    </source>
</evidence>
<feature type="transmembrane region" description="Helical" evidence="8">
    <location>
        <begin position="74"/>
        <end position="95"/>
    </location>
</feature>
<sequence>MFSWFDTLDRQAISDLSGSFSFVIWLFAQSPQLYENYRRGSVEGLSPVFLTQWMLGDATNLIGSLLTQQLPFQIAVATYFCCVDVCIMVQFVYYWRKASKERAQRSINRSRQHSGSLSSPYPPNPYSVLSEASELLAGRTSRHNSFLRSSSKRRVNLSHSQHLVHPHRHATQYSQPHNDPHAPLISHSDTNTPAHAPHSDRRPAHARYESSRSRSRHPPSLSRNSSTDNVSGVAAGSVANYRALSDAALSVAQLAQEAARRREAMLHPVHTADQDYFSHGRTYSHRSKSRTSCSPNHSQPPSRTRSRVNSNEVARPDELSTDLASGTHSAKVVRDAPSSASASRKSRIARSMSSRRNPMVTNVDFVPSALSPTRESKDVDEATSALRSTSRAEHQESEAESVSEAESGSRDETDETGSAANLTDSVDSLASISTKSSRASAEPRGRDMVRTATRIDTAPASGAATPAVADGVRRDRTLSPFSAHSSSDGTARHASPHPVSREASNTMSQSHGVLERHDRFVQAATCSNQVEDTNALQDASGARNTPSHNSTRDSSPAASMYRSVDTLAKRDASGKRAIVRSMSSRSHSKRAATGGGAGRASAGASASASGNKRSGTKSPASMRRSIGMVLLGIIMVSSFPSTSMSAVVSGVAVTGDVKRSSLFDADGASWRRLVGRISAWLCALLYITSRIPQIWENHIRRSVAGISILLFIAAFSGNLLYTISVLTNPSANGDAARTYLQESLPFLLGSGGTLVFDLMIVAQWAAWRNKV</sequence>
<feature type="compositionally biased region" description="Basic and acidic residues" evidence="7">
    <location>
        <begin position="197"/>
        <end position="212"/>
    </location>
</feature>
<feature type="compositionally biased region" description="Basic residues" evidence="7">
    <location>
        <begin position="150"/>
        <end position="170"/>
    </location>
</feature>
<name>A0A0D1E3I5_MYCMD</name>
<dbReference type="Gene3D" id="1.20.1280.290">
    <property type="match status" value="2"/>
</dbReference>
<dbReference type="RefSeq" id="XP_011387991.1">
    <property type="nucleotide sequence ID" value="XM_011389689.1"/>
</dbReference>
<feature type="compositionally biased region" description="Polar residues" evidence="7">
    <location>
        <begin position="479"/>
        <end position="489"/>
    </location>
</feature>
<comment type="subcellular location">
    <subcellularLocation>
        <location evidence="1">Membrane</location>
        <topology evidence="1">Multi-pass membrane protein</topology>
    </subcellularLocation>
</comment>
<evidence type="ECO:0000256" key="6">
    <source>
        <dbReference type="ARBA" id="ARBA00050768"/>
    </source>
</evidence>
<protein>
    <submittedName>
        <fullName evidence="9">Uncharacterized protein</fullName>
    </submittedName>
</protein>
<evidence type="ECO:0000313" key="10">
    <source>
        <dbReference type="Proteomes" id="UP000000561"/>
    </source>
</evidence>
<reference evidence="9 10" key="1">
    <citation type="journal article" date="2006" name="Nature">
        <title>Insights from the genome of the biotrophic fungal plant pathogen Ustilago maydis.</title>
        <authorList>
            <person name="Kamper J."/>
            <person name="Kahmann R."/>
            <person name="Bolker M."/>
            <person name="Ma L.J."/>
            <person name="Brefort T."/>
            <person name="Saville B.J."/>
            <person name="Banuett F."/>
            <person name="Kronstad J.W."/>
            <person name="Gold S.E."/>
            <person name="Muller O."/>
            <person name="Perlin M.H."/>
            <person name="Wosten H.A."/>
            <person name="de Vries R."/>
            <person name="Ruiz-Herrera J."/>
            <person name="Reynaga-Pena C.G."/>
            <person name="Snetselaar K."/>
            <person name="McCann M."/>
            <person name="Perez-Martin J."/>
            <person name="Feldbrugge M."/>
            <person name="Basse C.W."/>
            <person name="Steinberg G."/>
            <person name="Ibeas J.I."/>
            <person name="Holloman W."/>
            <person name="Guzman P."/>
            <person name="Farman M."/>
            <person name="Stajich J.E."/>
            <person name="Sentandreu R."/>
            <person name="Gonzalez-Prieto J.M."/>
            <person name="Kennell J.C."/>
            <person name="Molina L."/>
            <person name="Schirawski J."/>
            <person name="Mendoza-Mendoza A."/>
            <person name="Greilinger D."/>
            <person name="Munch K."/>
            <person name="Rossel N."/>
            <person name="Scherer M."/>
            <person name="Vranes M."/>
            <person name="Ladendorf O."/>
            <person name="Vincon V."/>
            <person name="Fuchs U."/>
            <person name="Sandrock B."/>
            <person name="Meng S."/>
            <person name="Ho E.C."/>
            <person name="Cahill M.J."/>
            <person name="Boyce K.J."/>
            <person name="Klose J."/>
            <person name="Klosterman S.J."/>
            <person name="Deelstra H.J."/>
            <person name="Ortiz-Castellanos L."/>
            <person name="Li W."/>
            <person name="Sanchez-Alonso P."/>
            <person name="Schreier P.H."/>
            <person name="Hauser-Hahn I."/>
            <person name="Vaupel M."/>
            <person name="Koopmann E."/>
            <person name="Friedrich G."/>
            <person name="Voss H."/>
            <person name="Schluter T."/>
            <person name="Margolis J."/>
            <person name="Platt D."/>
            <person name="Swimmer C."/>
            <person name="Gnirke A."/>
            <person name="Chen F."/>
            <person name="Vysotskaia V."/>
            <person name="Mannhaupt G."/>
            <person name="Guldener U."/>
            <person name="Munsterkotter M."/>
            <person name="Haase D."/>
            <person name="Oesterheld M."/>
            <person name="Mewes H.W."/>
            <person name="Mauceli E.W."/>
            <person name="DeCaprio D."/>
            <person name="Wade C.M."/>
            <person name="Butler J."/>
            <person name="Young S."/>
            <person name="Jaffe D.B."/>
            <person name="Calvo S."/>
            <person name="Nusbaum C."/>
            <person name="Galagan J."/>
            <person name="Birren B.W."/>
        </authorList>
    </citation>
    <scope>NUCLEOTIDE SEQUENCE [LARGE SCALE GENOMIC DNA]</scope>
    <source>
        <strain evidence="10">DSM 14603 / FGSC 9021 / UM521</strain>
    </source>
</reference>
<dbReference type="GO" id="GO:0015174">
    <property type="term" value="F:basic amino acid transmembrane transporter activity"/>
    <property type="evidence" value="ECO:0000318"/>
    <property type="project" value="GO_Central"/>
</dbReference>
<keyword evidence="3 8" id="KW-1133">Transmembrane helix</keyword>
<evidence type="ECO:0000256" key="1">
    <source>
        <dbReference type="ARBA" id="ARBA00004141"/>
    </source>
</evidence>